<feature type="region of interest" description="Disordered" evidence="1">
    <location>
        <begin position="1"/>
        <end position="46"/>
    </location>
</feature>
<evidence type="ECO:0000256" key="1">
    <source>
        <dbReference type="SAM" id="MobiDB-lite"/>
    </source>
</evidence>
<dbReference type="Proteomes" id="UP000053676">
    <property type="component" value="Unassembled WGS sequence"/>
</dbReference>
<protein>
    <submittedName>
        <fullName evidence="2">Uncharacterized protein</fullName>
    </submittedName>
</protein>
<feature type="compositionally biased region" description="Polar residues" evidence="1">
    <location>
        <begin position="29"/>
        <end position="42"/>
    </location>
</feature>
<keyword evidence="3" id="KW-1185">Reference proteome</keyword>
<gene>
    <name evidence="2" type="ORF">NECAME_14144</name>
</gene>
<accession>W2SPT2</accession>
<dbReference type="KEGG" id="nai:NECAME_14144"/>
<evidence type="ECO:0000313" key="2">
    <source>
        <dbReference type="EMBL" id="ETN71655.1"/>
    </source>
</evidence>
<organism evidence="2 3">
    <name type="scientific">Necator americanus</name>
    <name type="common">Human hookworm</name>
    <dbReference type="NCBI Taxonomy" id="51031"/>
    <lineage>
        <taxon>Eukaryota</taxon>
        <taxon>Metazoa</taxon>
        <taxon>Ecdysozoa</taxon>
        <taxon>Nematoda</taxon>
        <taxon>Chromadorea</taxon>
        <taxon>Rhabditida</taxon>
        <taxon>Rhabditina</taxon>
        <taxon>Rhabditomorpha</taxon>
        <taxon>Strongyloidea</taxon>
        <taxon>Ancylostomatidae</taxon>
        <taxon>Bunostominae</taxon>
        <taxon>Necator</taxon>
    </lineage>
</organism>
<dbReference type="EMBL" id="KI667482">
    <property type="protein sequence ID" value="ETN71655.1"/>
    <property type="molecule type" value="Genomic_DNA"/>
</dbReference>
<sequence length="67" mass="7826">MTSIFREERDNHLAGSRPHLRPYHARPAWSSTKPVNRNSPKNPSKVEHRTWRLALTSPFALFFDLKA</sequence>
<proteinExistence type="predicted"/>
<reference evidence="3" key="1">
    <citation type="journal article" date="2014" name="Nat. Genet.">
        <title>Genome of the human hookworm Necator americanus.</title>
        <authorList>
            <person name="Tang Y.T."/>
            <person name="Gao X."/>
            <person name="Rosa B.A."/>
            <person name="Abubucker S."/>
            <person name="Hallsworth-Pepin K."/>
            <person name="Martin J."/>
            <person name="Tyagi R."/>
            <person name="Heizer E."/>
            <person name="Zhang X."/>
            <person name="Bhonagiri-Palsikar V."/>
            <person name="Minx P."/>
            <person name="Warren W.C."/>
            <person name="Wang Q."/>
            <person name="Zhan B."/>
            <person name="Hotez P.J."/>
            <person name="Sternberg P.W."/>
            <person name="Dougall A."/>
            <person name="Gaze S.T."/>
            <person name="Mulvenna J."/>
            <person name="Sotillo J."/>
            <person name="Ranganathan S."/>
            <person name="Rabelo E.M."/>
            <person name="Wilson R.K."/>
            <person name="Felgner P.L."/>
            <person name="Bethony J."/>
            <person name="Hawdon J.M."/>
            <person name="Gasser R.B."/>
            <person name="Loukas A."/>
            <person name="Mitreva M."/>
        </authorList>
    </citation>
    <scope>NUCLEOTIDE SEQUENCE [LARGE SCALE GENOMIC DNA]</scope>
</reference>
<feature type="compositionally biased region" description="Basic and acidic residues" evidence="1">
    <location>
        <begin position="1"/>
        <end position="12"/>
    </location>
</feature>
<dbReference type="AlphaFoldDB" id="W2SPT2"/>
<evidence type="ECO:0000313" key="3">
    <source>
        <dbReference type="Proteomes" id="UP000053676"/>
    </source>
</evidence>
<name>W2SPT2_NECAM</name>